<comment type="caution">
    <text evidence="2">The sequence shown here is derived from an EMBL/GenBank/DDBJ whole genome shotgun (WGS) entry which is preliminary data.</text>
</comment>
<protein>
    <submittedName>
        <fullName evidence="2">Zinc finger protein Pegasus-like protein</fullName>
    </submittedName>
</protein>
<organism evidence="2 3">
    <name type="scientific">Lates japonicus</name>
    <name type="common">Japanese lates</name>
    <dbReference type="NCBI Taxonomy" id="270547"/>
    <lineage>
        <taxon>Eukaryota</taxon>
        <taxon>Metazoa</taxon>
        <taxon>Chordata</taxon>
        <taxon>Craniata</taxon>
        <taxon>Vertebrata</taxon>
        <taxon>Euteleostomi</taxon>
        <taxon>Actinopterygii</taxon>
        <taxon>Neopterygii</taxon>
        <taxon>Teleostei</taxon>
        <taxon>Neoteleostei</taxon>
        <taxon>Acanthomorphata</taxon>
        <taxon>Carangaria</taxon>
        <taxon>Carangaria incertae sedis</taxon>
        <taxon>Centropomidae</taxon>
        <taxon>Lates</taxon>
    </lineage>
</organism>
<feature type="compositionally biased region" description="Polar residues" evidence="1">
    <location>
        <begin position="21"/>
        <end position="30"/>
    </location>
</feature>
<feature type="region of interest" description="Disordered" evidence="1">
    <location>
        <begin position="1"/>
        <end position="37"/>
    </location>
</feature>
<name>A0AAD3RNP2_LATJO</name>
<dbReference type="Proteomes" id="UP001279410">
    <property type="component" value="Unassembled WGS sequence"/>
</dbReference>
<dbReference type="EMBL" id="BRZM01002731">
    <property type="protein sequence ID" value="GLD75152.1"/>
    <property type="molecule type" value="Genomic_DNA"/>
</dbReference>
<gene>
    <name evidence="2" type="ORF">AKAME5_002648500</name>
</gene>
<accession>A0AAD3RNP2</accession>
<proteinExistence type="predicted"/>
<evidence type="ECO:0000256" key="1">
    <source>
        <dbReference type="SAM" id="MobiDB-lite"/>
    </source>
</evidence>
<evidence type="ECO:0000313" key="3">
    <source>
        <dbReference type="Proteomes" id="UP001279410"/>
    </source>
</evidence>
<sequence length="170" mass="18258">MVAGEPLNQLHHPGRPKGQPPSESQAQTQPPMSPGEPACGWCLSSSSPHLPSARGCHSQHGPCLLFQSPQSPGLLPTAIAAQGPCSAERHQHPSISNSQLSTPLQAHPPTDHHMLHHCCQHRDIFFLDNIFTPSTMPWLFGEPIPVQHLVPLRAARLCLPLCTPGSTSNG</sequence>
<reference evidence="2" key="1">
    <citation type="submission" date="2022-08" db="EMBL/GenBank/DDBJ databases">
        <title>Genome sequencing of akame (Lates japonicus).</title>
        <authorList>
            <person name="Hashiguchi Y."/>
            <person name="Takahashi H."/>
        </authorList>
    </citation>
    <scope>NUCLEOTIDE SEQUENCE</scope>
    <source>
        <strain evidence="2">Kochi</strain>
    </source>
</reference>
<keyword evidence="3" id="KW-1185">Reference proteome</keyword>
<evidence type="ECO:0000313" key="2">
    <source>
        <dbReference type="EMBL" id="GLD75152.1"/>
    </source>
</evidence>
<dbReference type="AlphaFoldDB" id="A0AAD3RNP2"/>